<feature type="compositionally biased region" description="Basic residues" evidence="1">
    <location>
        <begin position="78"/>
        <end position="90"/>
    </location>
</feature>
<dbReference type="EMBL" id="AGNL01001815">
    <property type="protein sequence ID" value="EJK76707.1"/>
    <property type="molecule type" value="Genomic_DNA"/>
</dbReference>
<gene>
    <name evidence="2" type="ORF">THAOC_01516</name>
</gene>
<organism evidence="2 3">
    <name type="scientific">Thalassiosira oceanica</name>
    <name type="common">Marine diatom</name>
    <dbReference type="NCBI Taxonomy" id="159749"/>
    <lineage>
        <taxon>Eukaryota</taxon>
        <taxon>Sar</taxon>
        <taxon>Stramenopiles</taxon>
        <taxon>Ochrophyta</taxon>
        <taxon>Bacillariophyta</taxon>
        <taxon>Coscinodiscophyceae</taxon>
        <taxon>Thalassiosirophycidae</taxon>
        <taxon>Thalassiosirales</taxon>
        <taxon>Thalassiosiraceae</taxon>
        <taxon>Thalassiosira</taxon>
    </lineage>
</organism>
<dbReference type="Proteomes" id="UP000266841">
    <property type="component" value="Unassembled WGS sequence"/>
</dbReference>
<name>K0TQV5_THAOC</name>
<accession>K0TQV5</accession>
<evidence type="ECO:0000256" key="1">
    <source>
        <dbReference type="SAM" id="MobiDB-lite"/>
    </source>
</evidence>
<proteinExistence type="predicted"/>
<feature type="non-terminal residue" evidence="2">
    <location>
        <position position="1"/>
    </location>
</feature>
<keyword evidence="3" id="KW-1185">Reference proteome</keyword>
<comment type="caution">
    <text evidence="2">The sequence shown here is derived from an EMBL/GenBank/DDBJ whole genome shotgun (WGS) entry which is preliminary data.</text>
</comment>
<reference evidence="2 3" key="1">
    <citation type="journal article" date="2012" name="Genome Biol.">
        <title>Genome and low-iron response of an oceanic diatom adapted to chronic iron limitation.</title>
        <authorList>
            <person name="Lommer M."/>
            <person name="Specht M."/>
            <person name="Roy A.S."/>
            <person name="Kraemer L."/>
            <person name="Andreson R."/>
            <person name="Gutowska M.A."/>
            <person name="Wolf J."/>
            <person name="Bergner S.V."/>
            <person name="Schilhabel M.B."/>
            <person name="Klostermeier U.C."/>
            <person name="Beiko R.G."/>
            <person name="Rosenstiel P."/>
            <person name="Hippler M."/>
            <person name="Laroche J."/>
        </authorList>
    </citation>
    <scope>NUCLEOTIDE SEQUENCE [LARGE SCALE GENOMIC DNA]</scope>
    <source>
        <strain evidence="2 3">CCMP1005</strain>
    </source>
</reference>
<sequence length="137" mass="15332">RSSASSNTSTTNHNGPSPKNKGRPKSGHKKKKTKNKKTKDNKSKNKNAKNKNTKNKNTKNTKTRVKSRGGAKDNAGPKTRRTRRGKGRARWLKERALSRKALINKCHLMFDWAAAILDKGEQAKRSLRLVEDLEGTA</sequence>
<feature type="compositionally biased region" description="Basic residues" evidence="1">
    <location>
        <begin position="44"/>
        <end position="69"/>
    </location>
</feature>
<feature type="compositionally biased region" description="Basic residues" evidence="1">
    <location>
        <begin position="20"/>
        <end position="37"/>
    </location>
</feature>
<protein>
    <submittedName>
        <fullName evidence="2">Uncharacterized protein</fullName>
    </submittedName>
</protein>
<dbReference type="AlphaFoldDB" id="K0TQV5"/>
<feature type="compositionally biased region" description="Low complexity" evidence="1">
    <location>
        <begin position="1"/>
        <end position="14"/>
    </location>
</feature>
<feature type="region of interest" description="Disordered" evidence="1">
    <location>
        <begin position="1"/>
        <end position="91"/>
    </location>
</feature>
<evidence type="ECO:0000313" key="2">
    <source>
        <dbReference type="EMBL" id="EJK76707.1"/>
    </source>
</evidence>
<evidence type="ECO:0000313" key="3">
    <source>
        <dbReference type="Proteomes" id="UP000266841"/>
    </source>
</evidence>